<feature type="compositionally biased region" description="Pro residues" evidence="10">
    <location>
        <begin position="526"/>
        <end position="541"/>
    </location>
</feature>
<comment type="catalytic activity">
    <reaction evidence="9">
        <text>L-seryl-[protein] + ATP = O-phospho-L-seryl-[protein] + ADP + H(+)</text>
        <dbReference type="Rhea" id="RHEA:17989"/>
        <dbReference type="Rhea" id="RHEA-COMP:9863"/>
        <dbReference type="Rhea" id="RHEA-COMP:11604"/>
        <dbReference type="ChEBI" id="CHEBI:15378"/>
        <dbReference type="ChEBI" id="CHEBI:29999"/>
        <dbReference type="ChEBI" id="CHEBI:30616"/>
        <dbReference type="ChEBI" id="CHEBI:83421"/>
        <dbReference type="ChEBI" id="CHEBI:456216"/>
        <dbReference type="EC" id="2.7.11.17"/>
    </reaction>
</comment>
<dbReference type="InterPro" id="IPR008271">
    <property type="entry name" value="Ser/Thr_kinase_AS"/>
</dbReference>
<proteinExistence type="inferred from homology"/>
<dbReference type="InterPro" id="IPR011009">
    <property type="entry name" value="Kinase-like_dom_sf"/>
</dbReference>
<feature type="compositionally biased region" description="Pro residues" evidence="10">
    <location>
        <begin position="609"/>
        <end position="625"/>
    </location>
</feature>
<evidence type="ECO:0000256" key="5">
    <source>
        <dbReference type="ARBA" id="ARBA00022679"/>
    </source>
</evidence>
<dbReference type="InterPro" id="IPR013543">
    <property type="entry name" value="Ca/CaM-dep_prot_kinase-assoc"/>
</dbReference>
<keyword evidence="7" id="KW-0112">Calmodulin-binding</keyword>
<dbReference type="GO" id="GO:0005524">
    <property type="term" value="F:ATP binding"/>
    <property type="evidence" value="ECO:0007669"/>
    <property type="project" value="InterPro"/>
</dbReference>
<feature type="compositionally biased region" description="Polar residues" evidence="10">
    <location>
        <begin position="463"/>
        <end position="478"/>
    </location>
</feature>
<name>A0A5E4BWN4_MARMO</name>
<feature type="compositionally biased region" description="Low complexity" evidence="10">
    <location>
        <begin position="562"/>
        <end position="579"/>
    </location>
</feature>
<dbReference type="Gene3D" id="3.30.200.20">
    <property type="entry name" value="Phosphorylase Kinase, domain 1"/>
    <property type="match status" value="1"/>
</dbReference>
<dbReference type="InterPro" id="IPR000719">
    <property type="entry name" value="Prot_kinase_dom"/>
</dbReference>
<dbReference type="Pfam" id="PF00069">
    <property type="entry name" value="Pkinase"/>
    <property type="match status" value="1"/>
</dbReference>
<dbReference type="EC" id="2.7.11.17" evidence="2"/>
<dbReference type="GO" id="GO:0004683">
    <property type="term" value="F:calcium/calmodulin-dependent protein kinase activity"/>
    <property type="evidence" value="ECO:0007669"/>
    <property type="project" value="UniProtKB-EC"/>
</dbReference>
<keyword evidence="4" id="KW-0597">Phosphoprotein</keyword>
<gene>
    <name evidence="12" type="ORF">MONAX_5E034736</name>
</gene>
<evidence type="ECO:0000256" key="10">
    <source>
        <dbReference type="SAM" id="MobiDB-lite"/>
    </source>
</evidence>
<keyword evidence="5" id="KW-0808">Transferase</keyword>
<dbReference type="FunFam" id="3.10.450.50:FF:000001">
    <property type="entry name" value="calcium/calmodulin-dependent protein kinase type II subunit gamma isoform X1"/>
    <property type="match status" value="1"/>
</dbReference>
<dbReference type="PROSITE" id="PS50011">
    <property type="entry name" value="PROTEIN_KINASE_DOM"/>
    <property type="match status" value="1"/>
</dbReference>
<evidence type="ECO:0000256" key="2">
    <source>
        <dbReference type="ARBA" id="ARBA00012434"/>
    </source>
</evidence>
<dbReference type="EMBL" id="CABDUW010000689">
    <property type="protein sequence ID" value="VTJ73656.1"/>
    <property type="molecule type" value="Genomic_DNA"/>
</dbReference>
<dbReference type="SUPFAM" id="SSF56112">
    <property type="entry name" value="Protein kinase-like (PK-like)"/>
    <property type="match status" value="1"/>
</dbReference>
<dbReference type="Proteomes" id="UP000335636">
    <property type="component" value="Unassembled WGS sequence"/>
</dbReference>
<feature type="region of interest" description="Disordered" evidence="10">
    <location>
        <begin position="458"/>
        <end position="628"/>
    </location>
</feature>
<accession>A0A5E4BWN4</accession>
<dbReference type="SMART" id="SM00220">
    <property type="entry name" value="S_TKc"/>
    <property type="match status" value="1"/>
</dbReference>
<protein>
    <recommendedName>
        <fullName evidence="2">calcium/calmodulin-dependent protein kinase</fullName>
        <ecNumber evidence="2">2.7.11.17</ecNumber>
    </recommendedName>
</protein>
<evidence type="ECO:0000313" key="13">
    <source>
        <dbReference type="Proteomes" id="UP000335636"/>
    </source>
</evidence>
<keyword evidence="3" id="KW-0723">Serine/threonine-protein kinase</keyword>
<dbReference type="SUPFAM" id="SSF54427">
    <property type="entry name" value="NTF2-like"/>
    <property type="match status" value="1"/>
</dbReference>
<dbReference type="Pfam" id="PF08332">
    <property type="entry name" value="CaMKII_AD"/>
    <property type="match status" value="1"/>
</dbReference>
<comment type="caution">
    <text evidence="12">The sequence shown here is derived from an EMBL/GenBank/DDBJ whole genome shotgun (WGS) entry which is preliminary data.</text>
</comment>
<evidence type="ECO:0000256" key="7">
    <source>
        <dbReference type="ARBA" id="ARBA00022860"/>
    </source>
</evidence>
<organism evidence="12 13">
    <name type="scientific">Marmota monax</name>
    <name type="common">Woodchuck</name>
    <dbReference type="NCBI Taxonomy" id="9995"/>
    <lineage>
        <taxon>Eukaryota</taxon>
        <taxon>Metazoa</taxon>
        <taxon>Chordata</taxon>
        <taxon>Craniata</taxon>
        <taxon>Vertebrata</taxon>
        <taxon>Euteleostomi</taxon>
        <taxon>Mammalia</taxon>
        <taxon>Eutheria</taxon>
        <taxon>Euarchontoglires</taxon>
        <taxon>Glires</taxon>
        <taxon>Rodentia</taxon>
        <taxon>Sciuromorpha</taxon>
        <taxon>Sciuridae</taxon>
        <taxon>Xerinae</taxon>
        <taxon>Marmotini</taxon>
        <taxon>Marmota</taxon>
    </lineage>
</organism>
<dbReference type="FunFam" id="1.10.510.10:FF:000001">
    <property type="entry name" value="Calcium/calmodulin-dependent protein kinase type II subunit delta"/>
    <property type="match status" value="1"/>
</dbReference>
<evidence type="ECO:0000313" key="12">
    <source>
        <dbReference type="EMBL" id="VTJ73656.1"/>
    </source>
</evidence>
<dbReference type="Gene3D" id="1.10.510.10">
    <property type="entry name" value="Transferase(Phosphotransferase) domain 1"/>
    <property type="match status" value="1"/>
</dbReference>
<evidence type="ECO:0000256" key="1">
    <source>
        <dbReference type="ARBA" id="ARBA00005354"/>
    </source>
</evidence>
<dbReference type="Gene3D" id="3.10.450.50">
    <property type="match status" value="1"/>
</dbReference>
<keyword evidence="13" id="KW-1185">Reference proteome</keyword>
<sequence>MLCPSAAALATTVTCTLFPDVCLLCVVFGKLASRWWRSFLGLLSSWASGNWCLPLRGFRSDCCFVFPWLFPVPGPSARPRVGLTLELRFWARLLDRRTYFESGGRGYRVWIRFLGCDMRGHKASGASLCWAHGLRESGCPSTCKNRSTMENFIMRGAFSVVRRCVKLCTGHEYAAKIINTKKLSARDHQKLEREARICRLLKHSNIVRLHDSISEEGFHYLVFDLVTGGELFEDIVAREYYSEADASHCIQQILEAVLHCHQMGVVHRDLKPENLLLASKCKGAAVKLADFGLAIEVQGDQQAWFGFAGTPGYLSPEVLRKEAYGKPVDIWACGVILYILLVGYPPFWDEDQHKLYQQIKAGAYDFPSPEWDTVTPEAKNLINQMLTINPAKRITAHEALKHPWVCQRSTVASMMHRQETVECLKKFNARRKLKGAILTTMLATRNFSAAKSLLNKKADGVKPQTNSTKNSSAITSPKGTLPPAALESSDSTNTTIEDEDAKGPRVTDVLSSVRRGSGAPEAEGPLPCPSSTPISPLPAPSPRISDILNSVRRGSGTPEAEGPLSAGPSPCLSPGLLGPLPTPSPRISDILNSVRRGSGTPEAEGSLPVGPPPCPSPTLPGPLPTPSRKQEIIKTTEQLIEAVNNGDFEAYAKICDPGLTSFEPEALGNLVEGMDFHRFYFENLLAKNSKPIHTTILNPHVHVIGEDAACIAYIRLTQYIDGQGRPRTSQSEETRVWHRRDGKWQNVHFHCSGAPVAPLQ</sequence>
<evidence type="ECO:0000256" key="8">
    <source>
        <dbReference type="ARBA" id="ARBA00047307"/>
    </source>
</evidence>
<reference evidence="12" key="1">
    <citation type="submission" date="2019-04" db="EMBL/GenBank/DDBJ databases">
        <authorList>
            <person name="Alioto T."/>
            <person name="Alioto T."/>
        </authorList>
    </citation>
    <scope>NUCLEOTIDE SEQUENCE [LARGE SCALE GENOMIC DNA]</scope>
</reference>
<keyword evidence="6" id="KW-0418">Kinase</keyword>
<dbReference type="PANTHER" id="PTHR24347">
    <property type="entry name" value="SERINE/THREONINE-PROTEIN KINASE"/>
    <property type="match status" value="1"/>
</dbReference>
<dbReference type="AlphaFoldDB" id="A0A5E4BWN4"/>
<evidence type="ECO:0000256" key="9">
    <source>
        <dbReference type="ARBA" id="ARBA00047430"/>
    </source>
</evidence>
<dbReference type="PROSITE" id="PS00108">
    <property type="entry name" value="PROTEIN_KINASE_ST"/>
    <property type="match status" value="1"/>
</dbReference>
<evidence type="ECO:0000259" key="11">
    <source>
        <dbReference type="PROSITE" id="PS50011"/>
    </source>
</evidence>
<dbReference type="CDD" id="cd14086">
    <property type="entry name" value="STKc_CaMKII"/>
    <property type="match status" value="1"/>
</dbReference>
<comment type="similarity">
    <text evidence="1">Belongs to the protein kinase superfamily. CAMK Ser/Thr protein kinase family. CaMK subfamily.</text>
</comment>
<feature type="domain" description="Protein kinase" evidence="11">
    <location>
        <begin position="147"/>
        <end position="405"/>
    </location>
</feature>
<dbReference type="GO" id="GO:0005516">
    <property type="term" value="F:calmodulin binding"/>
    <property type="evidence" value="ECO:0007669"/>
    <property type="project" value="UniProtKB-KW"/>
</dbReference>
<dbReference type="InterPro" id="IPR032710">
    <property type="entry name" value="NTF2-like_dom_sf"/>
</dbReference>
<evidence type="ECO:0000256" key="4">
    <source>
        <dbReference type="ARBA" id="ARBA00022553"/>
    </source>
</evidence>
<dbReference type="FunFam" id="3.30.200.20:FF:000239">
    <property type="entry name" value="Calcium/calmodulin-dependent protein kinase type II subunit beta"/>
    <property type="match status" value="1"/>
</dbReference>
<comment type="catalytic activity">
    <reaction evidence="8">
        <text>L-threonyl-[protein] + ATP = O-phospho-L-threonyl-[protein] + ADP + H(+)</text>
        <dbReference type="Rhea" id="RHEA:46608"/>
        <dbReference type="Rhea" id="RHEA-COMP:11060"/>
        <dbReference type="Rhea" id="RHEA-COMP:11605"/>
        <dbReference type="ChEBI" id="CHEBI:15378"/>
        <dbReference type="ChEBI" id="CHEBI:30013"/>
        <dbReference type="ChEBI" id="CHEBI:30616"/>
        <dbReference type="ChEBI" id="CHEBI:61977"/>
        <dbReference type="ChEBI" id="CHEBI:456216"/>
        <dbReference type="EC" id="2.7.11.17"/>
    </reaction>
</comment>
<evidence type="ECO:0000256" key="3">
    <source>
        <dbReference type="ARBA" id="ARBA00022527"/>
    </source>
</evidence>
<dbReference type="Gene3D" id="6.10.140.620">
    <property type="match status" value="1"/>
</dbReference>
<evidence type="ECO:0000256" key="6">
    <source>
        <dbReference type="ARBA" id="ARBA00022777"/>
    </source>
</evidence>